<sequence length="1456" mass="153028">MTDFATLVLGANTSGLLKAKTDLAAVTSAGAKTEAGIKKSMAGIEGAVKSVPMAAKEAAVGMNSLRLSLDPLYASSKQYEAAQKQVTAAVRLGATSQAEANRIIKLAEAKYLGVGNAAQMAAKQMGGNGGFAHQSRMAAMQLSQVAQQTTATGDFVRALAIQLPDLALGFGAVGIGIGVVAGALLPMAANLITGGDNAKEFEEAMDSLSQASYDYTNAADQARKSVAELALEFGSVAEEAKLAFELFQGVNLTKALDRLDVALGMLDFTELERFAQIISDGPAELEVLNDTYNKALAGLKEQFGVTGEQAVLLREHLNDIRTAEGPEEIVRTIHRLNQYLIDAFGSAENIPPELSMMVERLAEAETAAGRITARLDGSADSANTAANAASNLSGQLSVAAQYAAQLAANLAMAPAGIQGFQNKAEQLTAQIAALDAGLGQITASAAGYRKELEQKYGLAEAANEAERAYISGVINRQVKEYTNVQNLNQAYTDRITAINKAESAAASASKKSASAAKKAMKDAAREAERFAKEVERLEFDADPLRKYNEELERLEYLVSDHGLSNGAFQKAVKDLNEELVNSNPTIAKVGDAIGDFVANGMRDFGDLLDSFKNMLKEMIATAIANPIKLSLMGVGGGMAGTAAQAAGEATGGGMGSLLGMGGGGGIMGTFMGGLAGGGTGFIGGAANVISSFGAGGFGSAFASIGHSIGAATTGIGAMGAAIGAIAVPVLAVAAVFSFFKKKTKELDSGLRVTVDGMDSLLESFRYVEESRFWGLSKKKKTYYDELAEEDAAPLEKVIHDLQTGILTTAEALSVGAGAFEAFSYQMKISTKDMSEEEAQAAIIEALQGLSDEFAGMVPGIADLQREGEGAATTLQRIVTELQTVNDALYLFDRAALEASVSGAAMASNLVELTGGLEAFTAKTQYVFANMLTGAAQEARLIEMAGDDLRDTFGDLSMAIPSTHAQFMALLHAQDLTTQGGRETYAALMDVAGAFVTVNGTAQSVVDAANAIADAQRTERIGLENELLQLNGETAELRRREMEALDPTNRALQKAIYRFEDMQDALAEFDAATADHIQSLRDKYAAANEALKDQLSDVDAQISAAKAAAEAFYDQRAAEIDAQLDKTVSRLDRAVDAASDALSALEGNLSAIRDAIASRGPIGAAQEASSYRNAQAALRSFASGASYTPDQLEAALSGIGGSDPLMFGNLQEMQIDAAETTATLVELEAKAADQVTVAERHLAAQEYSIVQAELAAERDKEFYKDQLDALDDVESIYRSMDQALAAVQQLTARREDISRLITSNDLALEREINQFSLLRSETRQQIEATYSVRDAVAVLTGALTGGAEQAFAKGGVVSGATRMIMQGGMGEMAEAGAEAIMPLKRGPGGRLGVEMYRAPVAARPAPRADTSRTDALIAEVIFLRREVVTLLKEVKQSAQVTAKSTENLDRLGTKARG</sequence>
<evidence type="ECO:0000313" key="3">
    <source>
        <dbReference type="EMBL" id="UOA14535.1"/>
    </source>
</evidence>
<dbReference type="PANTHER" id="PTHR34491">
    <property type="entry name" value="A-TYPE INCLUSION PROTEIN, PUTATIVE-RELATED"/>
    <property type="match status" value="1"/>
</dbReference>
<gene>
    <name evidence="3" type="primary">smc_1</name>
    <name evidence="3" type="ORF">DSM109990_01341</name>
</gene>
<proteinExistence type="predicted"/>
<dbReference type="Proteomes" id="UP000831019">
    <property type="component" value="Chromosome"/>
</dbReference>
<evidence type="ECO:0000256" key="2">
    <source>
        <dbReference type="SAM" id="Phobius"/>
    </source>
</evidence>
<keyword evidence="2" id="KW-0472">Membrane</keyword>
<feature type="coiled-coil region" evidence="1">
    <location>
        <begin position="1076"/>
        <end position="1107"/>
    </location>
</feature>
<reference evidence="4" key="1">
    <citation type="journal article" date="2022" name="Microorganisms">
        <title>Beyond the ABCs#Discovery of Three New Plasmid Types in Rhodobacterales (RepQ, RepY, RepW).</title>
        <authorList>
            <person name="Freese H.M."/>
            <person name="Ringel V."/>
            <person name="Overmann J."/>
            <person name="Petersen J."/>
        </authorList>
    </citation>
    <scope>NUCLEOTIDE SEQUENCE [LARGE SCALE GENOMIC DNA]</scope>
    <source>
        <strain evidence="4">DSM 109990</strain>
    </source>
</reference>
<keyword evidence="2" id="KW-0812">Transmembrane</keyword>
<feature type="coiled-coil region" evidence="1">
    <location>
        <begin position="513"/>
        <end position="540"/>
    </location>
</feature>
<accession>A0ABY3ZK87</accession>
<evidence type="ECO:0000313" key="4">
    <source>
        <dbReference type="Proteomes" id="UP000831019"/>
    </source>
</evidence>
<protein>
    <submittedName>
        <fullName evidence="3">Chromosome partition protein Smc</fullName>
    </submittedName>
</protein>
<feature type="transmembrane region" description="Helical" evidence="2">
    <location>
        <begin position="715"/>
        <end position="739"/>
    </location>
</feature>
<dbReference type="PANTHER" id="PTHR34491:SF38">
    <property type="entry name" value="CENTROSOMIN N-TERMINAL MOTIF 1 DOMAIN-CONTAINING PROTEIN-RELATED"/>
    <property type="match status" value="1"/>
</dbReference>
<keyword evidence="4" id="KW-1185">Reference proteome</keyword>
<organism evidence="3 4">
    <name type="scientific">Sulfitobacter dubius</name>
    <dbReference type="NCBI Taxonomy" id="218673"/>
    <lineage>
        <taxon>Bacteria</taxon>
        <taxon>Pseudomonadati</taxon>
        <taxon>Pseudomonadota</taxon>
        <taxon>Alphaproteobacteria</taxon>
        <taxon>Rhodobacterales</taxon>
        <taxon>Roseobacteraceae</taxon>
        <taxon>Sulfitobacter</taxon>
    </lineage>
</organism>
<dbReference type="EMBL" id="CP085144">
    <property type="protein sequence ID" value="UOA14535.1"/>
    <property type="molecule type" value="Genomic_DNA"/>
</dbReference>
<feature type="coiled-coil region" evidence="1">
    <location>
        <begin position="1012"/>
        <end position="1039"/>
    </location>
</feature>
<evidence type="ECO:0000256" key="1">
    <source>
        <dbReference type="SAM" id="Coils"/>
    </source>
</evidence>
<dbReference type="RefSeq" id="WP_243262882.1">
    <property type="nucleotide sequence ID" value="NZ_CP085144.1"/>
</dbReference>
<keyword evidence="2" id="KW-1133">Transmembrane helix</keyword>
<name>A0ABY3ZK87_9RHOB</name>
<keyword evidence="1" id="KW-0175">Coiled coil</keyword>